<dbReference type="InterPro" id="IPR050709">
    <property type="entry name" value="Biotin_Carboxyl_Carrier/Decarb"/>
</dbReference>
<dbReference type="PROSITE" id="PS00188">
    <property type="entry name" value="BIOTIN"/>
    <property type="match status" value="1"/>
</dbReference>
<dbReference type="EMBL" id="MIYX01000018">
    <property type="protein sequence ID" value="OIR20785.1"/>
    <property type="molecule type" value="Genomic_DNA"/>
</dbReference>
<feature type="domain" description="Lipoyl-binding" evidence="2">
    <location>
        <begin position="85"/>
        <end position="162"/>
    </location>
</feature>
<evidence type="ECO:0000259" key="2">
    <source>
        <dbReference type="PROSITE" id="PS50968"/>
    </source>
</evidence>
<sequence>MSERLVLGDTSFDVKIRRTGDSFTLTVGEDEYQGTYSKTFDGGINVQFGDSNSICYSEKNLDEVYVFANGKNYFFKHKKIRFDSAEQEEVSEDLVLSPITGKLLDCKESQGNLVSKGDVVLVLEAMKMEHRLIAPRDGKISKIAEVEIGSQVKEGDFMFELEEV</sequence>
<dbReference type="SUPFAM" id="SSF51230">
    <property type="entry name" value="Single hybrid motif"/>
    <property type="match status" value="1"/>
</dbReference>
<dbReference type="PANTHER" id="PTHR45266">
    <property type="entry name" value="OXALOACETATE DECARBOXYLASE ALPHA CHAIN"/>
    <property type="match status" value="1"/>
</dbReference>
<proteinExistence type="predicted"/>
<dbReference type="PROSITE" id="PS50968">
    <property type="entry name" value="BIOTINYL_LIPOYL"/>
    <property type="match status" value="1"/>
</dbReference>
<dbReference type="Pfam" id="PF00364">
    <property type="entry name" value="Biotin_lipoyl"/>
    <property type="match status" value="1"/>
</dbReference>
<dbReference type="PANTHER" id="PTHR45266:SF3">
    <property type="entry name" value="OXALOACETATE DECARBOXYLASE ALPHA CHAIN"/>
    <property type="match status" value="1"/>
</dbReference>
<keyword evidence="1" id="KW-0092">Biotin</keyword>
<evidence type="ECO:0000313" key="4">
    <source>
        <dbReference type="Proteomes" id="UP000183375"/>
    </source>
</evidence>
<dbReference type="Proteomes" id="UP000183375">
    <property type="component" value="Unassembled WGS sequence"/>
</dbReference>
<evidence type="ECO:0000256" key="1">
    <source>
        <dbReference type="ARBA" id="ARBA00023267"/>
    </source>
</evidence>
<dbReference type="InterPro" id="IPR001882">
    <property type="entry name" value="Biotin_BS"/>
</dbReference>
<dbReference type="InterPro" id="IPR011053">
    <property type="entry name" value="Single_hybrid_motif"/>
</dbReference>
<dbReference type="Gene3D" id="2.40.50.100">
    <property type="match status" value="1"/>
</dbReference>
<dbReference type="AlphaFoldDB" id="A0A1J5TIG7"/>
<protein>
    <recommendedName>
        <fullName evidence="2">Lipoyl-binding domain-containing protein</fullName>
    </recommendedName>
</protein>
<dbReference type="CDD" id="cd06850">
    <property type="entry name" value="biotinyl_domain"/>
    <property type="match status" value="1"/>
</dbReference>
<comment type="caution">
    <text evidence="3">The sequence shown here is derived from an EMBL/GenBank/DDBJ whole genome shotgun (WGS) entry which is preliminary data.</text>
</comment>
<organism evidence="3 4">
    <name type="scientific">Marine Group III euryarchaeote CG-Epi4</name>
    <dbReference type="NCBI Taxonomy" id="1888998"/>
    <lineage>
        <taxon>Archaea</taxon>
        <taxon>Methanobacteriati</taxon>
        <taxon>Thermoplasmatota</taxon>
        <taxon>Thermoplasmata</taxon>
        <taxon>Candidatus Thermoprofundales</taxon>
    </lineage>
</organism>
<gene>
    <name evidence="3" type="ORF">BEU01_00715</name>
</gene>
<dbReference type="InterPro" id="IPR000089">
    <property type="entry name" value="Biotin_lipoyl"/>
</dbReference>
<evidence type="ECO:0000313" key="3">
    <source>
        <dbReference type="EMBL" id="OIR20785.1"/>
    </source>
</evidence>
<reference evidence="3 4" key="1">
    <citation type="submission" date="2016-08" db="EMBL/GenBank/DDBJ databases">
        <title>New Insights into Marine Group III Euryarchaeota, from dark to light.</title>
        <authorList>
            <person name="Haro-Moreno J.M."/>
            <person name="Rodriguez-Valera F."/>
            <person name="Lopez-Garcia P."/>
            <person name="Moreira D."/>
            <person name="Martin-Cuadrado A.B."/>
        </authorList>
    </citation>
    <scope>NUCLEOTIDE SEQUENCE [LARGE SCALE GENOMIC DNA]</scope>
    <source>
        <strain evidence="3">CG-Epi4</strain>
    </source>
</reference>
<name>A0A1J5TIG7_9ARCH</name>
<accession>A0A1J5TIG7</accession>